<dbReference type="Proteomes" id="UP000015106">
    <property type="component" value="Chromosome 4"/>
</dbReference>
<reference evidence="3" key="1">
    <citation type="journal article" date="2013" name="Nature">
        <title>Draft genome of the wheat A-genome progenitor Triticum urartu.</title>
        <authorList>
            <person name="Ling H.Q."/>
            <person name="Zhao S."/>
            <person name="Liu D."/>
            <person name="Wang J."/>
            <person name="Sun H."/>
            <person name="Zhang C."/>
            <person name="Fan H."/>
            <person name="Li D."/>
            <person name="Dong L."/>
            <person name="Tao Y."/>
            <person name="Gao C."/>
            <person name="Wu H."/>
            <person name="Li Y."/>
            <person name="Cui Y."/>
            <person name="Guo X."/>
            <person name="Zheng S."/>
            <person name="Wang B."/>
            <person name="Yu K."/>
            <person name="Liang Q."/>
            <person name="Yang W."/>
            <person name="Lou X."/>
            <person name="Chen J."/>
            <person name="Feng M."/>
            <person name="Jian J."/>
            <person name="Zhang X."/>
            <person name="Luo G."/>
            <person name="Jiang Y."/>
            <person name="Liu J."/>
            <person name="Wang Z."/>
            <person name="Sha Y."/>
            <person name="Zhang B."/>
            <person name="Wu H."/>
            <person name="Tang D."/>
            <person name="Shen Q."/>
            <person name="Xue P."/>
            <person name="Zou S."/>
            <person name="Wang X."/>
            <person name="Liu X."/>
            <person name="Wang F."/>
            <person name="Yang Y."/>
            <person name="An X."/>
            <person name="Dong Z."/>
            <person name="Zhang K."/>
            <person name="Zhang X."/>
            <person name="Luo M.C."/>
            <person name="Dvorak J."/>
            <person name="Tong Y."/>
            <person name="Wang J."/>
            <person name="Yang H."/>
            <person name="Li Z."/>
            <person name="Wang D."/>
            <person name="Zhang A."/>
            <person name="Wang J."/>
        </authorList>
    </citation>
    <scope>NUCLEOTIDE SEQUENCE</scope>
    <source>
        <strain evidence="3">cv. G1812</strain>
    </source>
</reference>
<dbReference type="Gramene" id="TuG1812G0400000222.01.T01">
    <property type="protein sequence ID" value="TuG1812G0400000222.01.T01"/>
    <property type="gene ID" value="TuG1812G0400000222.01"/>
</dbReference>
<dbReference type="AlphaFoldDB" id="A0A8R7U2G2"/>
<evidence type="ECO:0000256" key="1">
    <source>
        <dbReference type="SAM" id="Phobius"/>
    </source>
</evidence>
<protein>
    <submittedName>
        <fullName evidence="2">Uncharacterized protein</fullName>
    </submittedName>
</protein>
<accession>A0A8R7U2G2</accession>
<proteinExistence type="predicted"/>
<organism evidence="2 3">
    <name type="scientific">Triticum urartu</name>
    <name type="common">Red wild einkorn</name>
    <name type="synonym">Crithodium urartu</name>
    <dbReference type="NCBI Taxonomy" id="4572"/>
    <lineage>
        <taxon>Eukaryota</taxon>
        <taxon>Viridiplantae</taxon>
        <taxon>Streptophyta</taxon>
        <taxon>Embryophyta</taxon>
        <taxon>Tracheophyta</taxon>
        <taxon>Spermatophyta</taxon>
        <taxon>Magnoliopsida</taxon>
        <taxon>Liliopsida</taxon>
        <taxon>Poales</taxon>
        <taxon>Poaceae</taxon>
        <taxon>BOP clade</taxon>
        <taxon>Pooideae</taxon>
        <taxon>Triticodae</taxon>
        <taxon>Triticeae</taxon>
        <taxon>Triticinae</taxon>
        <taxon>Triticum</taxon>
    </lineage>
</organism>
<dbReference type="EnsemblPlants" id="TuG1812G0400000222.01.T01">
    <property type="protein sequence ID" value="TuG1812G0400000222.01.T01"/>
    <property type="gene ID" value="TuG1812G0400000222.01"/>
</dbReference>
<name>A0A8R7U2G2_TRIUA</name>
<reference evidence="2" key="3">
    <citation type="submission" date="2022-06" db="UniProtKB">
        <authorList>
            <consortium name="EnsemblPlants"/>
        </authorList>
    </citation>
    <scope>IDENTIFICATION</scope>
</reference>
<keyword evidence="1" id="KW-0472">Membrane</keyword>
<evidence type="ECO:0000313" key="2">
    <source>
        <dbReference type="EnsemblPlants" id="TuG1812G0400000222.01.T01"/>
    </source>
</evidence>
<keyword evidence="1" id="KW-0812">Transmembrane</keyword>
<keyword evidence="3" id="KW-1185">Reference proteome</keyword>
<reference evidence="2" key="2">
    <citation type="submission" date="2018-03" db="EMBL/GenBank/DDBJ databases">
        <title>The Triticum urartu genome reveals the dynamic nature of wheat genome evolution.</title>
        <authorList>
            <person name="Ling H."/>
            <person name="Ma B."/>
            <person name="Shi X."/>
            <person name="Liu H."/>
            <person name="Dong L."/>
            <person name="Sun H."/>
            <person name="Cao Y."/>
            <person name="Gao Q."/>
            <person name="Zheng S."/>
            <person name="Li Y."/>
            <person name="Yu Y."/>
            <person name="Du H."/>
            <person name="Qi M."/>
            <person name="Li Y."/>
            <person name="Yu H."/>
            <person name="Cui Y."/>
            <person name="Wang N."/>
            <person name="Chen C."/>
            <person name="Wu H."/>
            <person name="Zhao Y."/>
            <person name="Zhang J."/>
            <person name="Li Y."/>
            <person name="Zhou W."/>
            <person name="Zhang B."/>
            <person name="Hu W."/>
            <person name="Eijk M."/>
            <person name="Tang J."/>
            <person name="Witsenboer H."/>
            <person name="Zhao S."/>
            <person name="Li Z."/>
            <person name="Zhang A."/>
            <person name="Wang D."/>
            <person name="Liang C."/>
        </authorList>
    </citation>
    <scope>NUCLEOTIDE SEQUENCE [LARGE SCALE GENOMIC DNA]</scope>
    <source>
        <strain evidence="2">cv. G1812</strain>
    </source>
</reference>
<dbReference type="PANTHER" id="PTHR46224">
    <property type="entry name" value="ANKYRIN REPEAT FAMILY PROTEIN"/>
    <property type="match status" value="1"/>
</dbReference>
<dbReference type="PANTHER" id="PTHR46224:SF12">
    <property type="entry name" value="OS03G0680400 PROTEIN"/>
    <property type="match status" value="1"/>
</dbReference>
<evidence type="ECO:0000313" key="3">
    <source>
        <dbReference type="Proteomes" id="UP000015106"/>
    </source>
</evidence>
<sequence>MPIQIAASSGRRSHVEILFPFTSPIRAVANWSVEGIIGHEKSRCSISKEESCNKIDDKVAMLKSQGKEAVKRKDYLGASKLYTKVRACILTLIPFLLGCICVNLAHMAHVNQYMYCTD</sequence>
<keyword evidence="1" id="KW-1133">Transmembrane helix</keyword>
<feature type="transmembrane region" description="Helical" evidence="1">
    <location>
        <begin position="87"/>
        <end position="108"/>
    </location>
</feature>
<dbReference type="InterPro" id="IPR051616">
    <property type="entry name" value="Cul2-RING_E3_ligase_SR"/>
</dbReference>